<proteinExistence type="predicted"/>
<dbReference type="RefSeq" id="XP_020054776.1">
    <property type="nucleotide sequence ID" value="XM_020201518.1"/>
</dbReference>
<evidence type="ECO:0000256" key="1">
    <source>
        <dbReference type="SAM" id="MobiDB-lite"/>
    </source>
</evidence>
<dbReference type="VEuPathDB" id="FungiDB:ASPACDRAFT_44943"/>
<name>A0A1L9WQI9_ASPA1</name>
<dbReference type="EMBL" id="KV878980">
    <property type="protein sequence ID" value="OJJ98436.1"/>
    <property type="molecule type" value="Genomic_DNA"/>
</dbReference>
<evidence type="ECO:0000313" key="2">
    <source>
        <dbReference type="EMBL" id="OJJ98436.1"/>
    </source>
</evidence>
<dbReference type="AlphaFoldDB" id="A0A1L9WQI9"/>
<reference evidence="3" key="1">
    <citation type="journal article" date="2017" name="Genome Biol.">
        <title>Comparative genomics reveals high biological diversity and specific adaptations in the industrially and medically important fungal genus Aspergillus.</title>
        <authorList>
            <person name="de Vries R.P."/>
            <person name="Riley R."/>
            <person name="Wiebenga A."/>
            <person name="Aguilar-Osorio G."/>
            <person name="Amillis S."/>
            <person name="Uchima C.A."/>
            <person name="Anderluh G."/>
            <person name="Asadollahi M."/>
            <person name="Askin M."/>
            <person name="Barry K."/>
            <person name="Battaglia E."/>
            <person name="Bayram O."/>
            <person name="Benocci T."/>
            <person name="Braus-Stromeyer S.A."/>
            <person name="Caldana C."/>
            <person name="Canovas D."/>
            <person name="Cerqueira G.C."/>
            <person name="Chen F."/>
            <person name="Chen W."/>
            <person name="Choi C."/>
            <person name="Clum A."/>
            <person name="Dos Santos R.A."/>
            <person name="Damasio A.R."/>
            <person name="Diallinas G."/>
            <person name="Emri T."/>
            <person name="Fekete E."/>
            <person name="Flipphi M."/>
            <person name="Freyberg S."/>
            <person name="Gallo A."/>
            <person name="Gournas C."/>
            <person name="Habgood R."/>
            <person name="Hainaut M."/>
            <person name="Harispe M.L."/>
            <person name="Henrissat B."/>
            <person name="Hilden K.S."/>
            <person name="Hope R."/>
            <person name="Hossain A."/>
            <person name="Karabika E."/>
            <person name="Karaffa L."/>
            <person name="Karanyi Z."/>
            <person name="Krasevec N."/>
            <person name="Kuo A."/>
            <person name="Kusch H."/>
            <person name="LaButti K."/>
            <person name="Lagendijk E.L."/>
            <person name="Lapidus A."/>
            <person name="Levasseur A."/>
            <person name="Lindquist E."/>
            <person name="Lipzen A."/>
            <person name="Logrieco A.F."/>
            <person name="MacCabe A."/>
            <person name="Maekelae M.R."/>
            <person name="Malavazi I."/>
            <person name="Melin P."/>
            <person name="Meyer V."/>
            <person name="Mielnichuk N."/>
            <person name="Miskei M."/>
            <person name="Molnar A.P."/>
            <person name="Mule G."/>
            <person name="Ngan C.Y."/>
            <person name="Orejas M."/>
            <person name="Orosz E."/>
            <person name="Ouedraogo J.P."/>
            <person name="Overkamp K.M."/>
            <person name="Park H.-S."/>
            <person name="Perrone G."/>
            <person name="Piumi F."/>
            <person name="Punt P.J."/>
            <person name="Ram A.F."/>
            <person name="Ramon A."/>
            <person name="Rauscher S."/>
            <person name="Record E."/>
            <person name="Riano-Pachon D.M."/>
            <person name="Robert V."/>
            <person name="Roehrig J."/>
            <person name="Ruller R."/>
            <person name="Salamov A."/>
            <person name="Salih N.S."/>
            <person name="Samson R.A."/>
            <person name="Sandor E."/>
            <person name="Sanguinetti M."/>
            <person name="Schuetze T."/>
            <person name="Sepcic K."/>
            <person name="Shelest E."/>
            <person name="Sherlock G."/>
            <person name="Sophianopoulou V."/>
            <person name="Squina F.M."/>
            <person name="Sun H."/>
            <person name="Susca A."/>
            <person name="Todd R.B."/>
            <person name="Tsang A."/>
            <person name="Unkles S.E."/>
            <person name="van de Wiele N."/>
            <person name="van Rossen-Uffink D."/>
            <person name="Oliveira J.V."/>
            <person name="Vesth T.C."/>
            <person name="Visser J."/>
            <person name="Yu J.-H."/>
            <person name="Zhou M."/>
            <person name="Andersen M.R."/>
            <person name="Archer D.B."/>
            <person name="Baker S.E."/>
            <person name="Benoit I."/>
            <person name="Brakhage A.A."/>
            <person name="Braus G.H."/>
            <person name="Fischer R."/>
            <person name="Frisvad J.C."/>
            <person name="Goldman G.H."/>
            <person name="Houbraken J."/>
            <person name="Oakley B."/>
            <person name="Pocsi I."/>
            <person name="Scazzocchio C."/>
            <person name="Seiboth B."/>
            <person name="vanKuyk P.A."/>
            <person name="Wortman J."/>
            <person name="Dyer P.S."/>
            <person name="Grigoriev I.V."/>
        </authorList>
    </citation>
    <scope>NUCLEOTIDE SEQUENCE [LARGE SCALE GENOMIC DNA]</scope>
    <source>
        <strain evidence="3">ATCC 16872 / CBS 172.66 / WB 5094</strain>
    </source>
</reference>
<protein>
    <submittedName>
        <fullName evidence="2">Uncharacterized protein</fullName>
    </submittedName>
</protein>
<feature type="compositionally biased region" description="Acidic residues" evidence="1">
    <location>
        <begin position="88"/>
        <end position="102"/>
    </location>
</feature>
<evidence type="ECO:0000313" key="3">
    <source>
        <dbReference type="Proteomes" id="UP000184546"/>
    </source>
</evidence>
<dbReference type="Proteomes" id="UP000184546">
    <property type="component" value="Unassembled WGS sequence"/>
</dbReference>
<gene>
    <name evidence="2" type="ORF">ASPACDRAFT_44943</name>
</gene>
<organism evidence="2 3">
    <name type="scientific">Aspergillus aculeatus (strain ATCC 16872 / CBS 172.66 / WB 5094)</name>
    <dbReference type="NCBI Taxonomy" id="690307"/>
    <lineage>
        <taxon>Eukaryota</taxon>
        <taxon>Fungi</taxon>
        <taxon>Dikarya</taxon>
        <taxon>Ascomycota</taxon>
        <taxon>Pezizomycotina</taxon>
        <taxon>Eurotiomycetes</taxon>
        <taxon>Eurotiomycetidae</taxon>
        <taxon>Eurotiales</taxon>
        <taxon>Aspergillaceae</taxon>
        <taxon>Aspergillus</taxon>
        <taxon>Aspergillus subgen. Circumdati</taxon>
    </lineage>
</organism>
<sequence length="114" mass="13004">MCVQIYRCHGGCWHLYRAGWLSCDKAKARPNKELCLPASGNKRDLPGLFNRIIDPDEPMFCEMCMIAMKEGHHRPWDLFARIRAAVEGAEERDDAPQEDDTREDAARMNEGGPI</sequence>
<accession>A0A1L9WQI9</accession>
<dbReference type="OrthoDB" id="10335614at2759"/>
<dbReference type="GeneID" id="30975332"/>
<feature type="region of interest" description="Disordered" evidence="1">
    <location>
        <begin position="87"/>
        <end position="114"/>
    </location>
</feature>
<keyword evidence="3" id="KW-1185">Reference proteome</keyword>